<dbReference type="AlphaFoldDB" id="A0A0E9WNH3"/>
<sequence>MLLLSALADSRFSLEYFADIHLAPSEEECLWVAVLPCENLTVV</sequence>
<protein>
    <submittedName>
        <fullName evidence="1">Uncharacterized protein</fullName>
    </submittedName>
</protein>
<evidence type="ECO:0000313" key="1">
    <source>
        <dbReference type="EMBL" id="JAH91902.1"/>
    </source>
</evidence>
<name>A0A0E9WNH3_ANGAN</name>
<reference evidence="1" key="2">
    <citation type="journal article" date="2015" name="Fish Shellfish Immunol.">
        <title>Early steps in the European eel (Anguilla anguilla)-Vibrio vulnificus interaction in the gills: Role of the RtxA13 toxin.</title>
        <authorList>
            <person name="Callol A."/>
            <person name="Pajuelo D."/>
            <person name="Ebbesson L."/>
            <person name="Teles M."/>
            <person name="MacKenzie S."/>
            <person name="Amaro C."/>
        </authorList>
    </citation>
    <scope>NUCLEOTIDE SEQUENCE</scope>
</reference>
<reference evidence="1" key="1">
    <citation type="submission" date="2014-11" db="EMBL/GenBank/DDBJ databases">
        <authorList>
            <person name="Amaro Gonzalez C."/>
        </authorList>
    </citation>
    <scope>NUCLEOTIDE SEQUENCE</scope>
</reference>
<proteinExistence type="predicted"/>
<accession>A0A0E9WNH3</accession>
<organism evidence="1">
    <name type="scientific">Anguilla anguilla</name>
    <name type="common">European freshwater eel</name>
    <name type="synonym">Muraena anguilla</name>
    <dbReference type="NCBI Taxonomy" id="7936"/>
    <lineage>
        <taxon>Eukaryota</taxon>
        <taxon>Metazoa</taxon>
        <taxon>Chordata</taxon>
        <taxon>Craniata</taxon>
        <taxon>Vertebrata</taxon>
        <taxon>Euteleostomi</taxon>
        <taxon>Actinopterygii</taxon>
        <taxon>Neopterygii</taxon>
        <taxon>Teleostei</taxon>
        <taxon>Anguilliformes</taxon>
        <taxon>Anguillidae</taxon>
        <taxon>Anguilla</taxon>
    </lineage>
</organism>
<dbReference type="EMBL" id="GBXM01016675">
    <property type="protein sequence ID" value="JAH91902.1"/>
    <property type="molecule type" value="Transcribed_RNA"/>
</dbReference>